<dbReference type="GO" id="GO:0035197">
    <property type="term" value="F:siRNA binding"/>
    <property type="evidence" value="ECO:0007669"/>
    <property type="project" value="TreeGrafter"/>
</dbReference>
<dbReference type="Gene3D" id="3.40.50.1820">
    <property type="entry name" value="alpha/beta hydrolase"/>
    <property type="match status" value="1"/>
</dbReference>
<proteinExistence type="predicted"/>
<evidence type="ECO:0000256" key="1">
    <source>
        <dbReference type="SAM" id="MobiDB-lite"/>
    </source>
</evidence>
<dbReference type="SUPFAM" id="SSF53474">
    <property type="entry name" value="alpha/beta-Hydrolases"/>
    <property type="match status" value="1"/>
</dbReference>
<feature type="compositionally biased region" description="Basic and acidic residues" evidence="1">
    <location>
        <begin position="434"/>
        <end position="443"/>
    </location>
</feature>
<feature type="compositionally biased region" description="Basic and acidic residues" evidence="1">
    <location>
        <begin position="333"/>
        <end position="376"/>
    </location>
</feature>
<dbReference type="Pfam" id="PF22749">
    <property type="entry name" value="Arb2"/>
    <property type="match status" value="1"/>
</dbReference>
<dbReference type="InterPro" id="IPR029058">
    <property type="entry name" value="AB_hydrolase_fold"/>
</dbReference>
<reference evidence="3 4" key="1">
    <citation type="journal article" date="2024" name="BMC Genomics">
        <title>Genome assembly of redclaw crayfish (Cherax quadricarinatus) provides insights into its immune adaptation and hypoxia tolerance.</title>
        <authorList>
            <person name="Liu Z."/>
            <person name="Zheng J."/>
            <person name="Li H."/>
            <person name="Fang K."/>
            <person name="Wang S."/>
            <person name="He J."/>
            <person name="Zhou D."/>
            <person name="Weng S."/>
            <person name="Chi M."/>
            <person name="Gu Z."/>
            <person name="He J."/>
            <person name="Li F."/>
            <person name="Wang M."/>
        </authorList>
    </citation>
    <scope>NUCLEOTIDE SEQUENCE [LARGE SCALE GENOMIC DNA]</scope>
    <source>
        <strain evidence="3">ZL_2023a</strain>
    </source>
</reference>
<feature type="compositionally biased region" description="Basic and acidic residues" evidence="1">
    <location>
        <begin position="404"/>
        <end position="417"/>
    </location>
</feature>
<dbReference type="EMBL" id="JARKIK010000025">
    <property type="protein sequence ID" value="KAK8743283.1"/>
    <property type="molecule type" value="Genomic_DNA"/>
</dbReference>
<name>A0AAW0XTK8_CHEQU</name>
<dbReference type="AlphaFoldDB" id="A0AAW0XTK8"/>
<dbReference type="InterPro" id="IPR048263">
    <property type="entry name" value="Arb2"/>
</dbReference>
<dbReference type="PANTHER" id="PTHR21357:SF4">
    <property type="entry name" value="FAM172 FAMILY PROTEIN HOMOLOG CG10038"/>
    <property type="match status" value="1"/>
</dbReference>
<evidence type="ECO:0000259" key="2">
    <source>
        <dbReference type="Pfam" id="PF22749"/>
    </source>
</evidence>
<evidence type="ECO:0000313" key="3">
    <source>
        <dbReference type="EMBL" id="KAK8743283.1"/>
    </source>
</evidence>
<organism evidence="3 4">
    <name type="scientific">Cherax quadricarinatus</name>
    <name type="common">Australian red claw crayfish</name>
    <dbReference type="NCBI Taxonomy" id="27406"/>
    <lineage>
        <taxon>Eukaryota</taxon>
        <taxon>Metazoa</taxon>
        <taxon>Ecdysozoa</taxon>
        <taxon>Arthropoda</taxon>
        <taxon>Crustacea</taxon>
        <taxon>Multicrustacea</taxon>
        <taxon>Malacostraca</taxon>
        <taxon>Eumalacostraca</taxon>
        <taxon>Eucarida</taxon>
        <taxon>Decapoda</taxon>
        <taxon>Pleocyemata</taxon>
        <taxon>Astacidea</taxon>
        <taxon>Parastacoidea</taxon>
        <taxon>Parastacidae</taxon>
        <taxon>Cherax</taxon>
    </lineage>
</organism>
<dbReference type="PANTHER" id="PTHR21357">
    <property type="entry name" value="FAM172 FAMILY PROTEIN HOMOLOG CG10038"/>
    <property type="match status" value="1"/>
</dbReference>
<dbReference type="GO" id="GO:0005634">
    <property type="term" value="C:nucleus"/>
    <property type="evidence" value="ECO:0007669"/>
    <property type="project" value="TreeGrafter"/>
</dbReference>
<protein>
    <recommendedName>
        <fullName evidence="2">Arb2 domain-containing protein</fullName>
    </recommendedName>
</protein>
<evidence type="ECO:0000313" key="4">
    <source>
        <dbReference type="Proteomes" id="UP001445076"/>
    </source>
</evidence>
<feature type="region of interest" description="Disordered" evidence="1">
    <location>
        <begin position="328"/>
        <end position="443"/>
    </location>
</feature>
<keyword evidence="4" id="KW-1185">Reference proteome</keyword>
<comment type="caution">
    <text evidence="3">The sequence shown here is derived from an EMBL/GenBank/DDBJ whole genome shotgun (WGS) entry which is preliminary data.</text>
</comment>
<dbReference type="GO" id="GO:0031048">
    <property type="term" value="P:regulatory ncRNA-mediated heterochromatin formation"/>
    <property type="evidence" value="ECO:0007669"/>
    <property type="project" value="TreeGrafter"/>
</dbReference>
<accession>A0AAW0XTK8</accession>
<feature type="domain" description="Arb2" evidence="2">
    <location>
        <begin position="15"/>
        <end position="260"/>
    </location>
</feature>
<dbReference type="Proteomes" id="UP001445076">
    <property type="component" value="Unassembled WGS sequence"/>
</dbReference>
<sequence>MAGTVCSKSKEAETFPDTLAAFGYQFDKDGKLKNIETGEEFEFVVREGDQNYNQKHYEALGEVLTEEVYKLLETDCKLKRCPVPHDAKDGEPNTFIFMSEDAMTNPDKILVLIHGSGVVRAGQWARRLVINDSLDSGTQIPFIKKAQEEGYGVVVMNTNDNYRVNTKKKRDRIRGSENPENHALYVWDNYIKKCKSKHIALVVHSYGGCVTTALFMRRKEEFIKRVFAVAMTDSVHFISSPATFKELVRVSCNWVCSQRPLDTPVSTQPGDIKRVSSGVTVHEMTSWASIHSIFKFLKQRLDAVLRPEVEVIDSDASVENEVLIDADAGGVTGKDDADGANGKDGDTDGANRKDGDADGANRKDDDTDGASKKVGDAGDANGKTADDSEGQENTVSLASKRHGTKSDHEDPHGEGKSNRPVGGHDISDDEEQSVENKKAKINT</sequence>
<dbReference type="InterPro" id="IPR053858">
    <property type="entry name" value="Arb2_dom"/>
</dbReference>
<gene>
    <name evidence="3" type="ORF">OTU49_001351</name>
</gene>